<evidence type="ECO:0000313" key="1">
    <source>
        <dbReference type="EMBL" id="EQM62633.1"/>
    </source>
</evidence>
<proteinExistence type="predicted"/>
<protein>
    <submittedName>
        <fullName evidence="1">Uncharacterized protein</fullName>
    </submittedName>
</protein>
<organism evidence="1 2">
    <name type="scientific">Chlamydia ibidis 10-1398/6</name>
    <dbReference type="NCBI Taxonomy" id="1046581"/>
    <lineage>
        <taxon>Bacteria</taxon>
        <taxon>Pseudomonadati</taxon>
        <taxon>Chlamydiota</taxon>
        <taxon>Chlamydiia</taxon>
        <taxon>Chlamydiales</taxon>
        <taxon>Chlamydiaceae</taxon>
        <taxon>Chlamydia/Chlamydophila group</taxon>
        <taxon>Chlamydia</taxon>
    </lineage>
</organism>
<evidence type="ECO:0000313" key="2">
    <source>
        <dbReference type="Proteomes" id="UP000016064"/>
    </source>
</evidence>
<keyword evidence="2" id="KW-1185">Reference proteome</keyword>
<dbReference type="EMBL" id="APJW01000002">
    <property type="protein sequence ID" value="EQM62633.1"/>
    <property type="molecule type" value="Genomic_DNA"/>
</dbReference>
<sequence length="294" mass="31791">MSSSSSNNTNNNDCYFEINSHVEGDLVVGNVLTNDISGSTISSANSFRVNSNVTASDQNRGKITVEGETAATSYAIDTTSTTASVGINFNNNRLSNVAQPKDDCNPVPANYIRSPEYFFCSLNGNESMNIQAGQPIPILGPGRLTYQSQNALSCFRFVDMFISGSNSSKTTNVSYPGNNAVQLLRPGIYMIDYGITKRWGWNNGWGGEVILRDGRDTCYAKNTIYSGGGYATQGCVNTAVTIDQAPTTLFGDLATDNDKKCVFQAVLYNNDAGLSSFYFGIIFYPQDKVATHAE</sequence>
<dbReference type="RefSeq" id="WP_020370147.1">
    <property type="nucleotide sequence ID" value="NZ_APJW01000002.1"/>
</dbReference>
<reference evidence="1 2" key="1">
    <citation type="submission" date="2013-07" db="EMBL/GenBank/DDBJ databases">
        <title>Isolation of a new Chlamydia species from the feral Sacred Ibis (Threskiornis aethiopicus): Chlamydia ibidis.</title>
        <authorList>
            <person name="Vorimore F."/>
            <person name="Hsia R.-C."/>
            <person name="Huot-Creasy H."/>
            <person name="Bastian S."/>
            <person name="Deruyter L."/>
            <person name="Passet A."/>
            <person name="Sachse K."/>
            <person name="Bavoil P."/>
            <person name="Myers G."/>
            <person name="Laroucau K."/>
        </authorList>
    </citation>
    <scope>NUCLEOTIDE SEQUENCE [LARGE SCALE GENOMIC DNA]</scope>
    <source>
        <strain evidence="1 2">10-1398/6</strain>
    </source>
</reference>
<accession>A0ABN0MZF6</accession>
<dbReference type="Proteomes" id="UP000016064">
    <property type="component" value="Unassembled WGS sequence"/>
</dbReference>
<name>A0ABN0MZF6_9CHLA</name>
<comment type="caution">
    <text evidence="1">The sequence shown here is derived from an EMBL/GenBank/DDBJ whole genome shotgun (WGS) entry which is preliminary data.</text>
</comment>
<gene>
    <name evidence="1" type="ORF">H359_0592</name>
</gene>